<gene>
    <name evidence="1" type="ORF">LITE_LOCUS23783</name>
</gene>
<name>A0AAV0LH08_9ROSI</name>
<evidence type="ECO:0000313" key="2">
    <source>
        <dbReference type="Proteomes" id="UP001154282"/>
    </source>
</evidence>
<accession>A0AAV0LH08</accession>
<organism evidence="1 2">
    <name type="scientific">Linum tenue</name>
    <dbReference type="NCBI Taxonomy" id="586396"/>
    <lineage>
        <taxon>Eukaryota</taxon>
        <taxon>Viridiplantae</taxon>
        <taxon>Streptophyta</taxon>
        <taxon>Embryophyta</taxon>
        <taxon>Tracheophyta</taxon>
        <taxon>Spermatophyta</taxon>
        <taxon>Magnoliopsida</taxon>
        <taxon>eudicotyledons</taxon>
        <taxon>Gunneridae</taxon>
        <taxon>Pentapetalae</taxon>
        <taxon>rosids</taxon>
        <taxon>fabids</taxon>
        <taxon>Malpighiales</taxon>
        <taxon>Linaceae</taxon>
        <taxon>Linum</taxon>
    </lineage>
</organism>
<reference evidence="1" key="1">
    <citation type="submission" date="2022-08" db="EMBL/GenBank/DDBJ databases">
        <authorList>
            <person name="Gutierrez-Valencia J."/>
        </authorList>
    </citation>
    <scope>NUCLEOTIDE SEQUENCE</scope>
</reference>
<protein>
    <submittedName>
        <fullName evidence="1">Uncharacterized protein</fullName>
    </submittedName>
</protein>
<dbReference type="Proteomes" id="UP001154282">
    <property type="component" value="Unassembled WGS sequence"/>
</dbReference>
<dbReference type="EMBL" id="CAMGYJ010000006">
    <property type="protein sequence ID" value="CAI0433278.1"/>
    <property type="molecule type" value="Genomic_DNA"/>
</dbReference>
<keyword evidence="2" id="KW-1185">Reference proteome</keyword>
<dbReference type="AlphaFoldDB" id="A0AAV0LH08"/>
<comment type="caution">
    <text evidence="1">The sequence shown here is derived from an EMBL/GenBank/DDBJ whole genome shotgun (WGS) entry which is preliminary data.</text>
</comment>
<sequence length="34" mass="4307">MEVKTAILRLRFRLWKKRTPTRSCRRQRVRRHNG</sequence>
<proteinExistence type="predicted"/>
<evidence type="ECO:0000313" key="1">
    <source>
        <dbReference type="EMBL" id="CAI0433278.1"/>
    </source>
</evidence>